<name>A0ABZ2JA60_9CHLR</name>
<protein>
    <recommendedName>
        <fullName evidence="4">DUF3784 domain-containing protein</fullName>
    </recommendedName>
</protein>
<keyword evidence="1" id="KW-1133">Transmembrane helix</keyword>
<keyword evidence="1" id="KW-0472">Membrane</keyword>
<evidence type="ECO:0000313" key="3">
    <source>
        <dbReference type="Proteomes" id="UP001375370"/>
    </source>
</evidence>
<reference evidence="2 3" key="1">
    <citation type="submission" date="2024-03" db="EMBL/GenBank/DDBJ databases">
        <title>A Dehalogenimonas Isolated from Estuarine Sediments Dihaloeliminates Chlorinated Alkanes.</title>
        <authorList>
            <person name="Yang Y."/>
            <person name="Wang H."/>
        </authorList>
    </citation>
    <scope>NUCLEOTIDE SEQUENCE [LARGE SCALE GENOMIC DNA]</scope>
    <source>
        <strain evidence="2 3">W</strain>
    </source>
</reference>
<feature type="transmembrane region" description="Helical" evidence="1">
    <location>
        <begin position="62"/>
        <end position="80"/>
    </location>
</feature>
<keyword evidence="1" id="KW-0812">Transmembrane</keyword>
<dbReference type="EMBL" id="CP146612">
    <property type="protein sequence ID" value="WWX25608.1"/>
    <property type="molecule type" value="Genomic_DNA"/>
</dbReference>
<proteinExistence type="predicted"/>
<accession>A0ABZ2JA60</accession>
<evidence type="ECO:0000256" key="1">
    <source>
        <dbReference type="SAM" id="Phobius"/>
    </source>
</evidence>
<feature type="transmembrane region" description="Helical" evidence="1">
    <location>
        <begin position="6"/>
        <end position="25"/>
    </location>
</feature>
<gene>
    <name evidence="2" type="ORF">V8247_01150</name>
</gene>
<evidence type="ECO:0008006" key="4">
    <source>
        <dbReference type="Google" id="ProtNLM"/>
    </source>
</evidence>
<dbReference type="RefSeq" id="WP_338737931.1">
    <property type="nucleotide sequence ID" value="NZ_CP146612.1"/>
</dbReference>
<dbReference type="Proteomes" id="UP001375370">
    <property type="component" value="Chromosome"/>
</dbReference>
<organism evidence="2 3">
    <name type="scientific">Candidatus Dehalogenimonas loeffleri</name>
    <dbReference type="NCBI Taxonomy" id="3127115"/>
    <lineage>
        <taxon>Bacteria</taxon>
        <taxon>Bacillati</taxon>
        <taxon>Chloroflexota</taxon>
        <taxon>Dehalococcoidia</taxon>
        <taxon>Dehalococcoidales</taxon>
        <taxon>Dehalococcoidaceae</taxon>
        <taxon>Dehalogenimonas</taxon>
    </lineage>
</organism>
<sequence length="81" mass="8650">MSGETGVILALGGFFILTGLVMLFIGSREEKGYYDALSGKRDLREFVTHNPERAEPGSVRTGGWIALAIGAVILIIGLLIT</sequence>
<keyword evidence="3" id="KW-1185">Reference proteome</keyword>
<evidence type="ECO:0000313" key="2">
    <source>
        <dbReference type="EMBL" id="WWX25608.1"/>
    </source>
</evidence>